<evidence type="ECO:0000313" key="3">
    <source>
        <dbReference type="Proteomes" id="UP001237642"/>
    </source>
</evidence>
<dbReference type="PANTHER" id="PTHR31286">
    <property type="entry name" value="GLYCINE-RICH CELL WALL STRUCTURAL PROTEIN 1.8-LIKE"/>
    <property type="match status" value="1"/>
</dbReference>
<organism evidence="2 3">
    <name type="scientific">Heracleum sosnowskyi</name>
    <dbReference type="NCBI Taxonomy" id="360622"/>
    <lineage>
        <taxon>Eukaryota</taxon>
        <taxon>Viridiplantae</taxon>
        <taxon>Streptophyta</taxon>
        <taxon>Embryophyta</taxon>
        <taxon>Tracheophyta</taxon>
        <taxon>Spermatophyta</taxon>
        <taxon>Magnoliopsida</taxon>
        <taxon>eudicotyledons</taxon>
        <taxon>Gunneridae</taxon>
        <taxon>Pentapetalae</taxon>
        <taxon>asterids</taxon>
        <taxon>campanulids</taxon>
        <taxon>Apiales</taxon>
        <taxon>Apiaceae</taxon>
        <taxon>Apioideae</taxon>
        <taxon>apioid superclade</taxon>
        <taxon>Tordylieae</taxon>
        <taxon>Tordyliinae</taxon>
        <taxon>Heracleum</taxon>
    </lineage>
</organism>
<protein>
    <recommendedName>
        <fullName evidence="1">DUF4283 domain-containing protein</fullName>
    </recommendedName>
</protein>
<proteinExistence type="predicted"/>
<dbReference type="InterPro" id="IPR025558">
    <property type="entry name" value="DUF4283"/>
</dbReference>
<evidence type="ECO:0000259" key="1">
    <source>
        <dbReference type="Pfam" id="PF14111"/>
    </source>
</evidence>
<keyword evidence="3" id="KW-1185">Reference proteome</keyword>
<dbReference type="InterPro" id="IPR016024">
    <property type="entry name" value="ARM-type_fold"/>
</dbReference>
<dbReference type="InterPro" id="IPR011989">
    <property type="entry name" value="ARM-like"/>
</dbReference>
<dbReference type="PANTHER" id="PTHR31286:SF153">
    <property type="entry name" value="DUF4283 DOMAIN PROTEIN"/>
    <property type="match status" value="1"/>
</dbReference>
<dbReference type="SUPFAM" id="SSF48371">
    <property type="entry name" value="ARM repeat"/>
    <property type="match status" value="1"/>
</dbReference>
<reference evidence="2" key="2">
    <citation type="submission" date="2023-05" db="EMBL/GenBank/DDBJ databases">
        <authorList>
            <person name="Schelkunov M.I."/>
        </authorList>
    </citation>
    <scope>NUCLEOTIDE SEQUENCE</scope>
    <source>
        <strain evidence="2">Hsosn_3</strain>
        <tissue evidence="2">Leaf</tissue>
    </source>
</reference>
<feature type="domain" description="DUF4283" evidence="1">
    <location>
        <begin position="99"/>
        <end position="178"/>
    </location>
</feature>
<sequence length="353" mass="40884">MLDDDVNNADDLKAAITEFEMVVAEDSRIRNGSYIRRGVGRRLIHLLDSKFYPLEERWELQKILINNWEKLKLTEAEEVVYGIGSETEMDVCLNNQIPLSLVWKLLTVEPFNVEAMKNTLLSIWRLQESDVIRMVETNLFVFQFFCEANKKRVMEGCPWSVADQILLLKGINNNEQPSEITFTTTPFWIRLLYVPFGKRNYSFAHDIGVVLGGFLKYDDSGPIEWEEFMRINVLLEIDKPLPRGIEIKLSPTLTKWFGFKYERQQVAEFETILQKQLVKIIDECKSVHVAHLALKVLGNVARWGNDYYNRDMINGGLLECILRLLKGDDRIAQNEACWIISNVTASSKLEVEL</sequence>
<accession>A0AAD8J311</accession>
<dbReference type="EMBL" id="JAUIZM010000002">
    <property type="protein sequence ID" value="KAK1396321.1"/>
    <property type="molecule type" value="Genomic_DNA"/>
</dbReference>
<evidence type="ECO:0000313" key="2">
    <source>
        <dbReference type="EMBL" id="KAK1396321.1"/>
    </source>
</evidence>
<comment type="caution">
    <text evidence="2">The sequence shown here is derived from an EMBL/GenBank/DDBJ whole genome shotgun (WGS) entry which is preliminary data.</text>
</comment>
<dbReference type="Gene3D" id="1.25.10.10">
    <property type="entry name" value="Leucine-rich Repeat Variant"/>
    <property type="match status" value="1"/>
</dbReference>
<dbReference type="Pfam" id="PF14111">
    <property type="entry name" value="DUF4283"/>
    <property type="match status" value="1"/>
</dbReference>
<name>A0AAD8J311_9APIA</name>
<gene>
    <name evidence="2" type="ORF">POM88_006184</name>
</gene>
<dbReference type="InterPro" id="IPR040256">
    <property type="entry name" value="At4g02000-like"/>
</dbReference>
<dbReference type="Proteomes" id="UP001237642">
    <property type="component" value="Unassembled WGS sequence"/>
</dbReference>
<reference evidence="2" key="1">
    <citation type="submission" date="2023-02" db="EMBL/GenBank/DDBJ databases">
        <title>Genome of toxic invasive species Heracleum sosnowskyi carries increased number of genes despite the absence of recent whole-genome duplications.</title>
        <authorList>
            <person name="Schelkunov M."/>
            <person name="Shtratnikova V."/>
            <person name="Makarenko M."/>
            <person name="Klepikova A."/>
            <person name="Omelchenko D."/>
            <person name="Novikova G."/>
            <person name="Obukhova E."/>
            <person name="Bogdanov V."/>
            <person name="Penin A."/>
            <person name="Logacheva M."/>
        </authorList>
    </citation>
    <scope>NUCLEOTIDE SEQUENCE</scope>
    <source>
        <strain evidence="2">Hsosn_3</strain>
        <tissue evidence="2">Leaf</tissue>
    </source>
</reference>
<dbReference type="AlphaFoldDB" id="A0AAD8J311"/>